<dbReference type="Gene3D" id="1.10.260.40">
    <property type="entry name" value="lambda repressor-like DNA-binding domains"/>
    <property type="match status" value="1"/>
</dbReference>
<keyword evidence="4" id="KW-1185">Reference proteome</keyword>
<proteinExistence type="predicted"/>
<dbReference type="AlphaFoldDB" id="A0A1Y2KAB0"/>
<dbReference type="InterPro" id="IPR050807">
    <property type="entry name" value="TransReg_Diox_bact_type"/>
</dbReference>
<sequence length="123" mass="13784">MGKPQIIETASGEKLAVLPLVEYERMVEALEEKADIQAYDEAMARDEEYFPAEVIDRIVDGENPIRVYREYRGLTLDQLAQQCGLSKPYLSQLENGKRSGVEAKLKKIAPALGVEPDMLLVSE</sequence>
<evidence type="ECO:0000259" key="2">
    <source>
        <dbReference type="PROSITE" id="PS50943"/>
    </source>
</evidence>
<dbReference type="CDD" id="cd00093">
    <property type="entry name" value="HTH_XRE"/>
    <property type="match status" value="1"/>
</dbReference>
<dbReference type="GO" id="GO:0003677">
    <property type="term" value="F:DNA binding"/>
    <property type="evidence" value="ECO:0007669"/>
    <property type="project" value="UniProtKB-KW"/>
</dbReference>
<comment type="caution">
    <text evidence="3">The sequence shown here is derived from an EMBL/GenBank/DDBJ whole genome shotgun (WGS) entry which is preliminary data.</text>
</comment>
<dbReference type="OrthoDB" id="407979at2"/>
<dbReference type="InterPro" id="IPR001387">
    <property type="entry name" value="Cro/C1-type_HTH"/>
</dbReference>
<organism evidence="3 4">
    <name type="scientific">Magnetofaba australis IT-1</name>
    <dbReference type="NCBI Taxonomy" id="1434232"/>
    <lineage>
        <taxon>Bacteria</taxon>
        <taxon>Pseudomonadati</taxon>
        <taxon>Pseudomonadota</taxon>
        <taxon>Magnetococcia</taxon>
        <taxon>Magnetococcales</taxon>
        <taxon>Magnetococcaceae</taxon>
        <taxon>Magnetofaba</taxon>
    </lineage>
</organism>
<dbReference type="Pfam" id="PF13560">
    <property type="entry name" value="HTH_31"/>
    <property type="match status" value="1"/>
</dbReference>
<dbReference type="InterPro" id="IPR010982">
    <property type="entry name" value="Lambda_DNA-bd_dom_sf"/>
</dbReference>
<keyword evidence="1" id="KW-0238">DNA-binding</keyword>
<evidence type="ECO:0000256" key="1">
    <source>
        <dbReference type="ARBA" id="ARBA00023125"/>
    </source>
</evidence>
<dbReference type="PANTHER" id="PTHR46797">
    <property type="entry name" value="HTH-TYPE TRANSCRIPTIONAL REGULATOR"/>
    <property type="match status" value="1"/>
</dbReference>
<dbReference type="Proteomes" id="UP000194003">
    <property type="component" value="Unassembled WGS sequence"/>
</dbReference>
<dbReference type="GO" id="GO:0003700">
    <property type="term" value="F:DNA-binding transcription factor activity"/>
    <property type="evidence" value="ECO:0007669"/>
    <property type="project" value="TreeGrafter"/>
</dbReference>
<dbReference type="PROSITE" id="PS50943">
    <property type="entry name" value="HTH_CROC1"/>
    <property type="match status" value="1"/>
</dbReference>
<dbReference type="RefSeq" id="WP_085440425.1">
    <property type="nucleotide sequence ID" value="NZ_LVJN01000015.1"/>
</dbReference>
<dbReference type="EMBL" id="LVJN01000015">
    <property type="protein sequence ID" value="OSM06745.1"/>
    <property type="molecule type" value="Genomic_DNA"/>
</dbReference>
<evidence type="ECO:0000313" key="4">
    <source>
        <dbReference type="Proteomes" id="UP000194003"/>
    </source>
</evidence>
<name>A0A1Y2KAB0_9PROT</name>
<gene>
    <name evidence="3" type="ORF">MAIT1_00402</name>
</gene>
<dbReference type="SMART" id="SM00530">
    <property type="entry name" value="HTH_XRE"/>
    <property type="match status" value="1"/>
</dbReference>
<accession>A0A1Y2KAB0</accession>
<evidence type="ECO:0000313" key="3">
    <source>
        <dbReference type="EMBL" id="OSM06745.1"/>
    </source>
</evidence>
<dbReference type="STRING" id="1434232.MAIT1_00402"/>
<dbReference type="PANTHER" id="PTHR46797:SF1">
    <property type="entry name" value="METHYLPHOSPHONATE SYNTHASE"/>
    <property type="match status" value="1"/>
</dbReference>
<dbReference type="SUPFAM" id="SSF47413">
    <property type="entry name" value="lambda repressor-like DNA-binding domains"/>
    <property type="match status" value="1"/>
</dbReference>
<reference evidence="3 4" key="1">
    <citation type="journal article" date="2016" name="BMC Genomics">
        <title>Combined genomic and structural analyses of a cultured magnetotactic bacterium reveals its niche adaptation to a dynamic environment.</title>
        <authorList>
            <person name="Araujo A.C."/>
            <person name="Morillo V."/>
            <person name="Cypriano J."/>
            <person name="Teixeira L.C."/>
            <person name="Leao P."/>
            <person name="Lyra S."/>
            <person name="Almeida L.G."/>
            <person name="Bazylinski D.A."/>
            <person name="Vasconcellos A.T."/>
            <person name="Abreu F."/>
            <person name="Lins U."/>
        </authorList>
    </citation>
    <scope>NUCLEOTIDE SEQUENCE [LARGE SCALE GENOMIC DNA]</scope>
    <source>
        <strain evidence="3 4">IT-1</strain>
    </source>
</reference>
<dbReference type="GO" id="GO:0005829">
    <property type="term" value="C:cytosol"/>
    <property type="evidence" value="ECO:0007669"/>
    <property type="project" value="TreeGrafter"/>
</dbReference>
<feature type="domain" description="HTH cro/C1-type" evidence="2">
    <location>
        <begin position="65"/>
        <end position="119"/>
    </location>
</feature>
<protein>
    <submittedName>
        <fullName evidence="3">Putative helix-turn-helix domain-containing protein</fullName>
    </submittedName>
</protein>